<name>A0A382GDX9_9ZZZZ</name>
<proteinExistence type="predicted"/>
<feature type="non-terminal residue" evidence="1">
    <location>
        <position position="1"/>
    </location>
</feature>
<accession>A0A382GDX9</accession>
<protein>
    <submittedName>
        <fullName evidence="1">Uncharacterized protein</fullName>
    </submittedName>
</protein>
<gene>
    <name evidence="1" type="ORF">METZ01_LOCUS226242</name>
</gene>
<dbReference type="AlphaFoldDB" id="A0A382GDX9"/>
<feature type="non-terminal residue" evidence="1">
    <location>
        <position position="28"/>
    </location>
</feature>
<dbReference type="EMBL" id="UINC01055000">
    <property type="protein sequence ID" value="SVB73388.1"/>
    <property type="molecule type" value="Genomic_DNA"/>
</dbReference>
<reference evidence="1" key="1">
    <citation type="submission" date="2018-05" db="EMBL/GenBank/DDBJ databases">
        <authorList>
            <person name="Lanie J.A."/>
            <person name="Ng W.-L."/>
            <person name="Kazmierczak K.M."/>
            <person name="Andrzejewski T.M."/>
            <person name="Davidsen T.M."/>
            <person name="Wayne K.J."/>
            <person name="Tettelin H."/>
            <person name="Glass J.I."/>
            <person name="Rusch D."/>
            <person name="Podicherti R."/>
            <person name="Tsui H.-C.T."/>
            <person name="Winkler M.E."/>
        </authorList>
    </citation>
    <scope>NUCLEOTIDE SEQUENCE</scope>
</reference>
<sequence length="28" mass="3200">WDATIKDGFQEDEAAKEISAMIFKELNV</sequence>
<organism evidence="1">
    <name type="scientific">marine metagenome</name>
    <dbReference type="NCBI Taxonomy" id="408172"/>
    <lineage>
        <taxon>unclassified sequences</taxon>
        <taxon>metagenomes</taxon>
        <taxon>ecological metagenomes</taxon>
    </lineage>
</organism>
<evidence type="ECO:0000313" key="1">
    <source>
        <dbReference type="EMBL" id="SVB73388.1"/>
    </source>
</evidence>